<evidence type="ECO:0000313" key="1">
    <source>
        <dbReference type="EMBL" id="SFJ80348.1"/>
    </source>
</evidence>
<dbReference type="AlphaFoldDB" id="A0A1I3U9U9"/>
<organism evidence="1 2">
    <name type="scientific">Streptomyces pini</name>
    <dbReference type="NCBI Taxonomy" id="1520580"/>
    <lineage>
        <taxon>Bacteria</taxon>
        <taxon>Bacillati</taxon>
        <taxon>Actinomycetota</taxon>
        <taxon>Actinomycetes</taxon>
        <taxon>Kitasatosporales</taxon>
        <taxon>Streptomycetaceae</taxon>
        <taxon>Streptomyces</taxon>
    </lineage>
</organism>
<dbReference type="Proteomes" id="UP000198928">
    <property type="component" value="Unassembled WGS sequence"/>
</dbReference>
<protein>
    <submittedName>
        <fullName evidence="1">Uncharacterized protein</fullName>
    </submittedName>
</protein>
<name>A0A1I3U9U9_9ACTN</name>
<keyword evidence="2" id="KW-1185">Reference proteome</keyword>
<evidence type="ECO:0000313" key="2">
    <source>
        <dbReference type="Proteomes" id="UP000198928"/>
    </source>
</evidence>
<accession>A0A1I3U9U9</accession>
<dbReference type="EMBL" id="FOSG01000001">
    <property type="protein sequence ID" value="SFJ80348.1"/>
    <property type="molecule type" value="Genomic_DNA"/>
</dbReference>
<sequence length="67" mass="7258">MLHDGGMWATATCPAPFSGETALFAIEPLGREREKSTREEQAYERAALKAFAEASAEHHGCSAPRLP</sequence>
<dbReference type="RefSeq" id="WP_093847035.1">
    <property type="nucleotide sequence ID" value="NZ_FOSG01000001.1"/>
</dbReference>
<gene>
    <name evidence="1" type="ORF">SAMN05192584_101395</name>
</gene>
<proteinExistence type="predicted"/>
<reference evidence="2" key="1">
    <citation type="submission" date="2016-10" db="EMBL/GenBank/DDBJ databases">
        <authorList>
            <person name="Varghese N."/>
            <person name="Submissions S."/>
        </authorList>
    </citation>
    <scope>NUCLEOTIDE SEQUENCE [LARGE SCALE GENOMIC DNA]</scope>
    <source>
        <strain evidence="2">PL19</strain>
    </source>
</reference>